<feature type="compositionally biased region" description="Basic and acidic residues" evidence="2">
    <location>
        <begin position="166"/>
        <end position="178"/>
    </location>
</feature>
<feature type="region of interest" description="Disordered" evidence="2">
    <location>
        <begin position="384"/>
        <end position="407"/>
    </location>
</feature>
<dbReference type="OrthoDB" id="6158625at2759"/>
<evidence type="ECO:0000313" key="4">
    <source>
        <dbReference type="Proteomes" id="UP001152795"/>
    </source>
</evidence>
<keyword evidence="1" id="KW-0175">Coiled coil</keyword>
<evidence type="ECO:0000313" key="3">
    <source>
        <dbReference type="EMBL" id="CAB3992623.1"/>
    </source>
</evidence>
<dbReference type="AlphaFoldDB" id="A0A6S7GM41"/>
<feature type="region of interest" description="Disordered" evidence="2">
    <location>
        <begin position="217"/>
        <end position="238"/>
    </location>
</feature>
<feature type="region of interest" description="Disordered" evidence="2">
    <location>
        <begin position="447"/>
        <end position="530"/>
    </location>
</feature>
<feature type="compositionally biased region" description="Basic and acidic residues" evidence="2">
    <location>
        <begin position="221"/>
        <end position="237"/>
    </location>
</feature>
<gene>
    <name evidence="3" type="ORF">PACLA_8A051353</name>
</gene>
<evidence type="ECO:0000256" key="1">
    <source>
        <dbReference type="SAM" id="Coils"/>
    </source>
</evidence>
<feature type="coiled-coil region" evidence="1">
    <location>
        <begin position="641"/>
        <end position="710"/>
    </location>
</feature>
<dbReference type="Proteomes" id="UP001152795">
    <property type="component" value="Unassembled WGS sequence"/>
</dbReference>
<feature type="compositionally biased region" description="Polar residues" evidence="2">
    <location>
        <begin position="476"/>
        <end position="485"/>
    </location>
</feature>
<reference evidence="3" key="1">
    <citation type="submission" date="2020-04" db="EMBL/GenBank/DDBJ databases">
        <authorList>
            <person name="Alioto T."/>
            <person name="Alioto T."/>
            <person name="Gomez Garrido J."/>
        </authorList>
    </citation>
    <scope>NUCLEOTIDE SEQUENCE</scope>
    <source>
        <strain evidence="3">A484AB</strain>
    </source>
</reference>
<sequence>MLSSTEGFLHQGFDIDSISDITSISMSKMDFVEQGSQHSGSFGSDNTDALLNASLRDFEGDDESLLESVSQVDADLGTPYQKSPKARVTSHRGKQKGHSSVSSEGFSVNAGMHEVAYVHGAMSEVSSVDNGMPEAFPRSQNKRSVNFQGIHDSTSNVNSQNFEQNRNFDKGFNSKRESSGNLRNEASYTPRKLSSDSDITVSGRESVIRHHSSLPEAKATNFDRKQGHHVSGDRQGHTDQYLMNSGYITDAKCQIKPTTGNGSLPWGQSGLIRDNTQYMRDMNDHHGTVKGDLFIHDGQNMSRHGQGNIGDVCSNGGTMRDINGKSRGEYDRHLGTNIEDFDGSGGMVRGITDESRHEYHGHSGSQKFGEAKFICGTARGGRNRDGFYDGRGHEEMSRSNDGLQDSSLEQRQNEEMLLGVKHDPETNELYDDKVREGADLLSKLLGGDHNASFTSHSSRSSERNAKSSSFREKTSLNKQRSLDSSAHSEPRLPRSSSPKNSISRNSDKLKSSSSRDDHTPLRHHRSLDSLNTDARFHETFSPKHYDRPLHADSKSYVNAKEVTDASEGTQNERRNKPSTMIHGSAKVISRSEEQTKIDSRRLEPENREKEYNFLENGNHVLKSESARDQGLNAVPNEGTDLEQLELDVEEILSRKKMAAHELQILEESLQRNKADMKSSESLVEQYRWQATQARSELMDLEKRRGQLQEECTALDGVLKKSKQKETFNSDDVIFGRSKDEIFRALQEREQFKQDLDSMQETLKREQRKAKMAQDDLCEKVRSLEGELNKQHDETVKNLQMMKEQLHKERQKVRAIQQDKFNAVNKIHDQIKEQKEKENETLKTRMLRERKSHIEILEEKMKRETNQWKRATENGELRIKQLEESLFERNDELDKVRKQFREEKQKNLDIEKQWRSQLESERQDADIKYDGQERSWKDREEKLLQRLKELENLVEERTTDFRRSEERCRSQTEELQKIIENKNEEMKMVRGLVRQQEDATRVLGERLRNEAREHVRNAVEKERQSLHKEKERVKRAVDDERDKHDRIVKQMAEQLDIEKETHSQTKDILNKLKQEGDGLRKQVVEVHGERITSVQRARQENGEELEKIKEKLHEVCWW</sequence>
<feature type="compositionally biased region" description="Basic and acidic residues" evidence="2">
    <location>
        <begin position="459"/>
        <end position="475"/>
    </location>
</feature>
<dbReference type="EMBL" id="CACRXK020002088">
    <property type="protein sequence ID" value="CAB3992623.1"/>
    <property type="molecule type" value="Genomic_DNA"/>
</dbReference>
<protein>
    <submittedName>
        <fullName evidence="3">Uncharacterized protein</fullName>
    </submittedName>
</protein>
<feature type="compositionally biased region" description="Basic residues" evidence="2">
    <location>
        <begin position="84"/>
        <end position="97"/>
    </location>
</feature>
<feature type="compositionally biased region" description="Low complexity" evidence="2">
    <location>
        <begin position="493"/>
        <end position="504"/>
    </location>
</feature>
<feature type="region of interest" description="Disordered" evidence="2">
    <location>
        <begin position="76"/>
        <end position="106"/>
    </location>
</feature>
<organism evidence="3 4">
    <name type="scientific">Paramuricea clavata</name>
    <name type="common">Red gorgonian</name>
    <name type="synonym">Violescent sea-whip</name>
    <dbReference type="NCBI Taxonomy" id="317549"/>
    <lineage>
        <taxon>Eukaryota</taxon>
        <taxon>Metazoa</taxon>
        <taxon>Cnidaria</taxon>
        <taxon>Anthozoa</taxon>
        <taxon>Octocorallia</taxon>
        <taxon>Malacalcyonacea</taxon>
        <taxon>Plexauridae</taxon>
        <taxon>Paramuricea</taxon>
    </lineage>
</organism>
<proteinExistence type="predicted"/>
<evidence type="ECO:0000256" key="2">
    <source>
        <dbReference type="SAM" id="MobiDB-lite"/>
    </source>
</evidence>
<name>A0A6S7GM41_PARCT</name>
<feature type="region of interest" description="Disordered" evidence="2">
    <location>
        <begin position="1018"/>
        <end position="1040"/>
    </location>
</feature>
<feature type="compositionally biased region" description="Basic and acidic residues" evidence="2">
    <location>
        <begin position="384"/>
        <end position="398"/>
    </location>
</feature>
<feature type="region of interest" description="Disordered" evidence="2">
    <location>
        <begin position="149"/>
        <end position="200"/>
    </location>
</feature>
<accession>A0A6S7GM41</accession>
<feature type="compositionally biased region" description="Polar residues" evidence="2">
    <location>
        <begin position="149"/>
        <end position="165"/>
    </location>
</feature>
<feature type="compositionally biased region" description="Basic and acidic residues" evidence="2">
    <location>
        <begin position="505"/>
        <end position="520"/>
    </location>
</feature>
<feature type="compositionally biased region" description="Low complexity" evidence="2">
    <location>
        <begin position="449"/>
        <end position="458"/>
    </location>
</feature>
<keyword evidence="4" id="KW-1185">Reference proteome</keyword>
<comment type="caution">
    <text evidence="3">The sequence shown here is derived from an EMBL/GenBank/DDBJ whole genome shotgun (WGS) entry which is preliminary data.</text>
</comment>